<keyword evidence="7" id="KW-0067">ATP-binding</keyword>
<comment type="catalytic activity">
    <reaction evidence="11">
        <text>L-seryl-[protein] + ATP = O-phospho-L-seryl-[protein] + ADP + H(+)</text>
        <dbReference type="Rhea" id="RHEA:17989"/>
        <dbReference type="Rhea" id="RHEA-COMP:9863"/>
        <dbReference type="Rhea" id="RHEA-COMP:11604"/>
        <dbReference type="ChEBI" id="CHEBI:15378"/>
        <dbReference type="ChEBI" id="CHEBI:29999"/>
        <dbReference type="ChEBI" id="CHEBI:30616"/>
        <dbReference type="ChEBI" id="CHEBI:83421"/>
        <dbReference type="ChEBI" id="CHEBI:456216"/>
        <dbReference type="EC" id="2.7.11.1"/>
    </reaction>
</comment>
<keyword evidence="4" id="KW-0808">Transferase</keyword>
<evidence type="ECO:0000256" key="5">
    <source>
        <dbReference type="ARBA" id="ARBA00022729"/>
    </source>
</evidence>
<dbReference type="Pfam" id="PF11721">
    <property type="entry name" value="Malectin"/>
    <property type="match status" value="1"/>
</dbReference>
<gene>
    <name evidence="14" type="ORF">M8C21_023044</name>
</gene>
<evidence type="ECO:0000256" key="11">
    <source>
        <dbReference type="ARBA" id="ARBA00048679"/>
    </source>
</evidence>
<keyword evidence="12" id="KW-0472">Membrane</keyword>
<sequence>EAGGNGIALEKNFDVTVTQSYIEIHLFWAGKGTCCIPEQGDYGPLISAISVSPGFKVKSSSNKTGMIVGIVAGVTSVSLLLLVFAFYMKRKSSKHGEDDDIVGIEPKVKTYTYAELKTATADFNSSNFLGEGGFGPVYK</sequence>
<proteinExistence type="predicted"/>
<accession>A0AAD5BWG3</accession>
<keyword evidence="9" id="KW-0325">Glycoprotein</keyword>
<evidence type="ECO:0000256" key="8">
    <source>
        <dbReference type="ARBA" id="ARBA00023170"/>
    </source>
</evidence>
<feature type="non-terminal residue" evidence="14">
    <location>
        <position position="139"/>
    </location>
</feature>
<keyword evidence="6" id="KW-0547">Nucleotide-binding</keyword>
<evidence type="ECO:0000256" key="3">
    <source>
        <dbReference type="ARBA" id="ARBA00022553"/>
    </source>
</evidence>
<organism evidence="14 15">
    <name type="scientific">Ambrosia artemisiifolia</name>
    <name type="common">Common ragweed</name>
    <dbReference type="NCBI Taxonomy" id="4212"/>
    <lineage>
        <taxon>Eukaryota</taxon>
        <taxon>Viridiplantae</taxon>
        <taxon>Streptophyta</taxon>
        <taxon>Embryophyta</taxon>
        <taxon>Tracheophyta</taxon>
        <taxon>Spermatophyta</taxon>
        <taxon>Magnoliopsida</taxon>
        <taxon>eudicotyledons</taxon>
        <taxon>Gunneridae</taxon>
        <taxon>Pentapetalae</taxon>
        <taxon>asterids</taxon>
        <taxon>campanulids</taxon>
        <taxon>Asterales</taxon>
        <taxon>Asteraceae</taxon>
        <taxon>Asteroideae</taxon>
        <taxon>Heliantheae alliance</taxon>
        <taxon>Heliantheae</taxon>
        <taxon>Ambrosia</taxon>
    </lineage>
</organism>
<keyword evidence="15" id="KW-1185">Reference proteome</keyword>
<keyword evidence="3" id="KW-0597">Phosphoprotein</keyword>
<dbReference type="Proteomes" id="UP001206925">
    <property type="component" value="Unassembled WGS sequence"/>
</dbReference>
<dbReference type="GO" id="GO:0004674">
    <property type="term" value="F:protein serine/threonine kinase activity"/>
    <property type="evidence" value="ECO:0007669"/>
    <property type="project" value="UniProtKB-EC"/>
</dbReference>
<dbReference type="AlphaFoldDB" id="A0AAD5BWG3"/>
<comment type="catalytic activity">
    <reaction evidence="10">
        <text>L-threonyl-[protein] + ATP = O-phospho-L-threonyl-[protein] + ADP + H(+)</text>
        <dbReference type="Rhea" id="RHEA:46608"/>
        <dbReference type="Rhea" id="RHEA-COMP:11060"/>
        <dbReference type="Rhea" id="RHEA-COMP:11605"/>
        <dbReference type="ChEBI" id="CHEBI:15378"/>
        <dbReference type="ChEBI" id="CHEBI:30013"/>
        <dbReference type="ChEBI" id="CHEBI:30616"/>
        <dbReference type="ChEBI" id="CHEBI:61977"/>
        <dbReference type="ChEBI" id="CHEBI:456216"/>
        <dbReference type="EC" id="2.7.11.1"/>
    </reaction>
</comment>
<evidence type="ECO:0000313" key="15">
    <source>
        <dbReference type="Proteomes" id="UP001206925"/>
    </source>
</evidence>
<dbReference type="PANTHER" id="PTHR48006">
    <property type="entry name" value="LEUCINE-RICH REPEAT-CONTAINING PROTEIN DDB_G0281931-RELATED"/>
    <property type="match status" value="1"/>
</dbReference>
<dbReference type="EC" id="2.7.11.1" evidence="2"/>
<keyword evidence="12" id="KW-1133">Transmembrane helix</keyword>
<evidence type="ECO:0000256" key="7">
    <source>
        <dbReference type="ARBA" id="ARBA00022840"/>
    </source>
</evidence>
<dbReference type="GO" id="GO:0005524">
    <property type="term" value="F:ATP binding"/>
    <property type="evidence" value="ECO:0007669"/>
    <property type="project" value="UniProtKB-KW"/>
</dbReference>
<evidence type="ECO:0000256" key="9">
    <source>
        <dbReference type="ARBA" id="ARBA00023180"/>
    </source>
</evidence>
<dbReference type="InterPro" id="IPR051824">
    <property type="entry name" value="LRR_Rcpt-Like_S/T_Kinase"/>
</dbReference>
<evidence type="ECO:0000256" key="10">
    <source>
        <dbReference type="ARBA" id="ARBA00047899"/>
    </source>
</evidence>
<name>A0AAD5BWG3_AMBAR</name>
<evidence type="ECO:0000256" key="12">
    <source>
        <dbReference type="SAM" id="Phobius"/>
    </source>
</evidence>
<feature type="transmembrane region" description="Helical" evidence="12">
    <location>
        <begin position="66"/>
        <end position="87"/>
    </location>
</feature>
<evidence type="ECO:0000259" key="13">
    <source>
        <dbReference type="Pfam" id="PF11721"/>
    </source>
</evidence>
<comment type="caution">
    <text evidence="14">The sequence shown here is derived from an EMBL/GenBank/DDBJ whole genome shotgun (WGS) entry which is preliminary data.</text>
</comment>
<comment type="subcellular location">
    <subcellularLocation>
        <location evidence="1">Membrane</location>
        <topology evidence="1">Single-pass type I membrane protein</topology>
    </subcellularLocation>
</comment>
<keyword evidence="12" id="KW-0812">Transmembrane</keyword>
<dbReference type="EMBL" id="JAMZMK010010682">
    <property type="protein sequence ID" value="KAI7730680.1"/>
    <property type="molecule type" value="Genomic_DNA"/>
</dbReference>
<evidence type="ECO:0000256" key="1">
    <source>
        <dbReference type="ARBA" id="ARBA00004479"/>
    </source>
</evidence>
<reference evidence="14" key="1">
    <citation type="submission" date="2022-06" db="EMBL/GenBank/DDBJ databases">
        <title>Uncovering the hologenomic basis of an extraordinary plant invasion.</title>
        <authorList>
            <person name="Bieker V.C."/>
            <person name="Martin M.D."/>
            <person name="Gilbert T."/>
            <person name="Hodgins K."/>
            <person name="Battlay P."/>
            <person name="Petersen B."/>
            <person name="Wilson J."/>
        </authorList>
    </citation>
    <scope>NUCLEOTIDE SEQUENCE</scope>
    <source>
        <strain evidence="14">AA19_3_7</strain>
        <tissue evidence="14">Leaf</tissue>
    </source>
</reference>
<keyword evidence="8" id="KW-0675">Receptor</keyword>
<protein>
    <recommendedName>
        <fullName evidence="2">non-specific serine/threonine protein kinase</fullName>
        <ecNumber evidence="2">2.7.11.1</ecNumber>
    </recommendedName>
</protein>
<dbReference type="GO" id="GO:0005886">
    <property type="term" value="C:plasma membrane"/>
    <property type="evidence" value="ECO:0007669"/>
    <property type="project" value="TreeGrafter"/>
</dbReference>
<feature type="non-terminal residue" evidence="14">
    <location>
        <position position="1"/>
    </location>
</feature>
<evidence type="ECO:0000313" key="14">
    <source>
        <dbReference type="EMBL" id="KAI7730680.1"/>
    </source>
</evidence>
<dbReference type="PANTHER" id="PTHR48006:SF34">
    <property type="entry name" value="OS08G0203700 PROTEIN"/>
    <property type="match status" value="1"/>
</dbReference>
<dbReference type="Gene3D" id="3.30.200.20">
    <property type="entry name" value="Phosphorylase Kinase, domain 1"/>
    <property type="match status" value="1"/>
</dbReference>
<dbReference type="InterPro" id="IPR021720">
    <property type="entry name" value="Malectin_dom"/>
</dbReference>
<evidence type="ECO:0000256" key="2">
    <source>
        <dbReference type="ARBA" id="ARBA00012513"/>
    </source>
</evidence>
<keyword evidence="5" id="KW-0732">Signal</keyword>
<evidence type="ECO:0000256" key="4">
    <source>
        <dbReference type="ARBA" id="ARBA00022679"/>
    </source>
</evidence>
<evidence type="ECO:0000256" key="6">
    <source>
        <dbReference type="ARBA" id="ARBA00022741"/>
    </source>
</evidence>
<feature type="domain" description="Malectin" evidence="13">
    <location>
        <begin position="1"/>
        <end position="49"/>
    </location>
</feature>